<reference evidence="4 5" key="1">
    <citation type="submission" date="2020-02" db="EMBL/GenBank/DDBJ databases">
        <title>Rhodobacter algicola sp. nov., isolated from microalga culture.</title>
        <authorList>
            <person name="Park C.-Y."/>
        </authorList>
    </citation>
    <scope>NUCLEOTIDE SEQUENCE [LARGE SCALE GENOMIC DNA]</scope>
    <source>
        <strain evidence="4 5">ETT8</strain>
    </source>
</reference>
<evidence type="ECO:0000256" key="1">
    <source>
        <dbReference type="SAM" id="MobiDB-lite"/>
    </source>
</evidence>
<dbReference type="AlphaFoldDB" id="A0A6B3RRR9"/>
<proteinExistence type="predicted"/>
<accession>A0A6B3RRR9</accession>
<dbReference type="InterPro" id="IPR036465">
    <property type="entry name" value="vWFA_dom_sf"/>
</dbReference>
<protein>
    <recommendedName>
        <fullName evidence="6">Metallopeptidase domain-containing protein</fullName>
    </recommendedName>
</protein>
<evidence type="ECO:0000259" key="3">
    <source>
        <dbReference type="Pfam" id="PF13203"/>
    </source>
</evidence>
<evidence type="ECO:0008006" key="6">
    <source>
        <dbReference type="Google" id="ProtNLM"/>
    </source>
</evidence>
<feature type="domain" description="Putative metallopeptidase" evidence="3">
    <location>
        <begin position="7"/>
        <end position="283"/>
    </location>
</feature>
<feature type="domain" description="VWA-like" evidence="2">
    <location>
        <begin position="305"/>
        <end position="428"/>
    </location>
</feature>
<keyword evidence="5" id="KW-1185">Reference proteome</keyword>
<dbReference type="InterPro" id="IPR025154">
    <property type="entry name" value="Put_metallopeptidase_dom"/>
</dbReference>
<dbReference type="SUPFAM" id="SSF53300">
    <property type="entry name" value="vWA-like"/>
    <property type="match status" value="1"/>
</dbReference>
<dbReference type="InterPro" id="IPR018698">
    <property type="entry name" value="VWA-like_dom"/>
</dbReference>
<evidence type="ECO:0000313" key="5">
    <source>
        <dbReference type="Proteomes" id="UP000481421"/>
    </source>
</evidence>
<dbReference type="Pfam" id="PF09967">
    <property type="entry name" value="DUF2201"/>
    <property type="match status" value="1"/>
</dbReference>
<comment type="caution">
    <text evidence="4">The sequence shown here is derived from an EMBL/GenBank/DDBJ whole genome shotgun (WGS) entry which is preliminary data.</text>
</comment>
<dbReference type="Proteomes" id="UP000481421">
    <property type="component" value="Unassembled WGS sequence"/>
</dbReference>
<feature type="region of interest" description="Disordered" evidence="1">
    <location>
        <begin position="159"/>
        <end position="212"/>
    </location>
</feature>
<gene>
    <name evidence="4" type="ORF">G3572_06010</name>
</gene>
<dbReference type="PANTHER" id="PTHR38730:SF1">
    <property type="entry name" value="SLL7028 PROTEIN"/>
    <property type="match status" value="1"/>
</dbReference>
<organism evidence="4 5">
    <name type="scientific">Pseudotabrizicola algicola</name>
    <dbReference type="NCBI Taxonomy" id="2709381"/>
    <lineage>
        <taxon>Bacteria</taxon>
        <taxon>Pseudomonadati</taxon>
        <taxon>Pseudomonadota</taxon>
        <taxon>Alphaproteobacteria</taxon>
        <taxon>Rhodobacterales</taxon>
        <taxon>Paracoccaceae</taxon>
        <taxon>Pseudotabrizicola</taxon>
    </lineage>
</organism>
<evidence type="ECO:0000259" key="2">
    <source>
        <dbReference type="Pfam" id="PF09967"/>
    </source>
</evidence>
<name>A0A6B3RRR9_9RHOB</name>
<dbReference type="RefSeq" id="WP_164609715.1">
    <property type="nucleotide sequence ID" value="NZ_JAAIKE010000001.1"/>
</dbReference>
<dbReference type="PANTHER" id="PTHR38730">
    <property type="entry name" value="SLL7028 PROTEIN"/>
    <property type="match status" value="1"/>
</dbReference>
<dbReference type="EMBL" id="JAAIKE010000001">
    <property type="protein sequence ID" value="NEX45752.1"/>
    <property type="molecule type" value="Genomic_DNA"/>
</dbReference>
<sequence>MTAPGIHSDRARPALTRLASDDPALGALALWCAHRDAAEGPPARTDGTTIHYGPGFALLAPHEQVGLAAHHILHVALRHGPRMGAMAQRLGQGFDAALYGIAADALINETLLAAQYALPRPALTLQDLLQQALGLPAGPGALSEWDVDRLYLQLAAPATGKRKGKGRKGQGGDSPTPAQAAHDVAARAGFAPDLSPATPDADSPEGADQAAQWRQHVTRAMEAGRLAGRGLGLIGHRLADLAPPRTPWEHVLRRLLARALLPGRTQTHRRPARDWIASEALARSTLAPTPGFRPGTRRAVDAPRIALAIDASGSVNAPLLHRFLSETSGIARRVMAEIHLIAFDDGVRWQQRLDPARWQSQLAGLDWPRGGGTDFAPPLAAAQALHASVAVVLTDLEGPFGPAPRGLPVIWGLTAAAPPPPFGHCLQLAD</sequence>
<dbReference type="Pfam" id="PF13203">
    <property type="entry name" value="DUF2201_N"/>
    <property type="match status" value="1"/>
</dbReference>
<evidence type="ECO:0000313" key="4">
    <source>
        <dbReference type="EMBL" id="NEX45752.1"/>
    </source>
</evidence>